<dbReference type="SUPFAM" id="SSF141868">
    <property type="entry name" value="EAL domain-like"/>
    <property type="match status" value="1"/>
</dbReference>
<dbReference type="SMART" id="SM00052">
    <property type="entry name" value="EAL"/>
    <property type="match status" value="1"/>
</dbReference>
<name>Q04DU7_OENOB</name>
<dbReference type="HOGENOM" id="CLU_100177_1_0_9"/>
<accession>Q04DU7</accession>
<dbReference type="InterPro" id="IPR035919">
    <property type="entry name" value="EAL_sf"/>
</dbReference>
<feature type="domain" description="EAL" evidence="1">
    <location>
        <begin position="1"/>
        <end position="245"/>
    </location>
</feature>
<dbReference type="Gene3D" id="3.20.20.450">
    <property type="entry name" value="EAL domain"/>
    <property type="match status" value="1"/>
</dbReference>
<dbReference type="AlphaFoldDB" id="Q04DU7"/>
<dbReference type="RefSeq" id="WP_011677746.1">
    <property type="nucleotide sequence ID" value="NC_008528.1"/>
</dbReference>
<evidence type="ECO:0000313" key="3">
    <source>
        <dbReference type="Proteomes" id="UP000000774"/>
    </source>
</evidence>
<dbReference type="PROSITE" id="PS50883">
    <property type="entry name" value="EAL"/>
    <property type="match status" value="1"/>
</dbReference>
<sequence>MRDDEQNLSEKVGNLYLVLQTIVNAVDCSGCEILDFEVLLREKSTNEFPLLTFQAIIDNDESNAIYMKWFENEIKKIYSFLPKKNLDINLDPQQLLLSSTWIFLKNISEFCHQIKIEITETPSKLLDGRKIINKQTLLRIKKFGYTVAFDDVDTGENNLQFVINNINYIDRIKLSLPFFRKESCREIWSLLKKWKAFADLHNLELIVEGVSNKKLSCELSKYKFNFQQGYYWSCPKRFYNFLERD</sequence>
<dbReference type="KEGG" id="ooe:OEOE_1518"/>
<reference evidence="2 3" key="1">
    <citation type="journal article" date="2006" name="Proc. Natl. Acad. Sci. U.S.A.">
        <title>Comparative genomics of the lactic acid bacteria.</title>
        <authorList>
            <person name="Makarova K."/>
            <person name="Slesarev A."/>
            <person name="Wolf Y."/>
            <person name="Sorokin A."/>
            <person name="Mirkin B."/>
            <person name="Koonin E."/>
            <person name="Pavlov A."/>
            <person name="Pavlova N."/>
            <person name="Karamychev V."/>
            <person name="Polouchine N."/>
            <person name="Shakhova V."/>
            <person name="Grigoriev I."/>
            <person name="Lou Y."/>
            <person name="Rohksar D."/>
            <person name="Lucas S."/>
            <person name="Huang K."/>
            <person name="Goodstein D.M."/>
            <person name="Hawkins T."/>
            <person name="Plengvidhya V."/>
            <person name="Welker D."/>
            <person name="Hughes J."/>
            <person name="Goh Y."/>
            <person name="Benson A."/>
            <person name="Baldwin K."/>
            <person name="Lee J.H."/>
            <person name="Diaz-Muniz I."/>
            <person name="Dosti B."/>
            <person name="Smeianov V."/>
            <person name="Wechter W."/>
            <person name="Barabote R."/>
            <person name="Lorca G."/>
            <person name="Altermann E."/>
            <person name="Barrangou R."/>
            <person name="Ganesan B."/>
            <person name="Xie Y."/>
            <person name="Rawsthorne H."/>
            <person name="Tamir D."/>
            <person name="Parker C."/>
            <person name="Breidt F."/>
            <person name="Broadbent J."/>
            <person name="Hutkins R."/>
            <person name="O'Sullivan D."/>
            <person name="Steele J."/>
            <person name="Unlu G."/>
            <person name="Saier M."/>
            <person name="Klaenhammer T."/>
            <person name="Richardson P."/>
            <person name="Kozyavkin S."/>
            <person name="Weimer B."/>
            <person name="Mills D."/>
        </authorList>
    </citation>
    <scope>NUCLEOTIDE SEQUENCE [LARGE SCALE GENOMIC DNA]</scope>
    <source>
        <strain evidence="3">ATCC BAA-331 / PSU-1</strain>
    </source>
</reference>
<dbReference type="Pfam" id="PF00563">
    <property type="entry name" value="EAL"/>
    <property type="match status" value="1"/>
</dbReference>
<keyword evidence="3" id="KW-1185">Reference proteome</keyword>
<proteinExistence type="predicted"/>
<evidence type="ECO:0000313" key="2">
    <source>
        <dbReference type="EMBL" id="ABJ57375.1"/>
    </source>
</evidence>
<dbReference type="eggNOG" id="COG2200">
    <property type="taxonomic scope" value="Bacteria"/>
</dbReference>
<organism evidence="2 3">
    <name type="scientific">Oenococcus oeni (strain ATCC BAA-331 / PSU-1)</name>
    <dbReference type="NCBI Taxonomy" id="203123"/>
    <lineage>
        <taxon>Bacteria</taxon>
        <taxon>Bacillati</taxon>
        <taxon>Bacillota</taxon>
        <taxon>Bacilli</taxon>
        <taxon>Lactobacillales</taxon>
        <taxon>Lactobacillaceae</taxon>
        <taxon>Oenococcus</taxon>
    </lineage>
</organism>
<dbReference type="EMBL" id="CP000411">
    <property type="protein sequence ID" value="ABJ57375.1"/>
    <property type="molecule type" value="Genomic_DNA"/>
</dbReference>
<evidence type="ECO:0000259" key="1">
    <source>
        <dbReference type="PROSITE" id="PS50883"/>
    </source>
</evidence>
<dbReference type="PATRIC" id="fig|203123.7.peg.1540"/>
<gene>
    <name evidence="2" type="ordered locus">OEOE_1518</name>
</gene>
<protein>
    <submittedName>
        <fullName evidence="2">C-di-GMP-specific phosphodiesterase</fullName>
    </submittedName>
</protein>
<dbReference type="InterPro" id="IPR001633">
    <property type="entry name" value="EAL_dom"/>
</dbReference>
<dbReference type="STRING" id="203123.OEOE_1518"/>
<dbReference type="Proteomes" id="UP000000774">
    <property type="component" value="Chromosome"/>
</dbReference>